<evidence type="ECO:0000313" key="3">
    <source>
        <dbReference type="Proteomes" id="UP001159428"/>
    </source>
</evidence>
<evidence type="ECO:0000313" key="2">
    <source>
        <dbReference type="EMBL" id="CAH3155014.1"/>
    </source>
</evidence>
<dbReference type="Proteomes" id="UP001159428">
    <property type="component" value="Unassembled WGS sequence"/>
</dbReference>
<comment type="caution">
    <text evidence="2">The sequence shown here is derived from an EMBL/GenBank/DDBJ whole genome shotgun (WGS) entry which is preliminary data.</text>
</comment>
<organism evidence="2 3">
    <name type="scientific">Pocillopora meandrina</name>
    <dbReference type="NCBI Taxonomy" id="46732"/>
    <lineage>
        <taxon>Eukaryota</taxon>
        <taxon>Metazoa</taxon>
        <taxon>Cnidaria</taxon>
        <taxon>Anthozoa</taxon>
        <taxon>Hexacorallia</taxon>
        <taxon>Scleractinia</taxon>
        <taxon>Astrocoeniina</taxon>
        <taxon>Pocilloporidae</taxon>
        <taxon>Pocillopora</taxon>
    </lineage>
</organism>
<dbReference type="PROSITE" id="PS50948">
    <property type="entry name" value="PAN"/>
    <property type="match status" value="1"/>
</dbReference>
<protein>
    <recommendedName>
        <fullName evidence="1">Apple domain-containing protein</fullName>
    </recommendedName>
</protein>
<sequence>MNHEIKRVTVVSSLDCAMECTATRECRSFSFNSNESVQGNCQLNDATQSICSPSECKKSDGLAYYEASQLGDVNCMKARCFESCSGESTFLSQENIWGPLRILDRFGVLLGYISH</sequence>
<feature type="domain" description="Apple" evidence="1">
    <location>
        <begin position="1"/>
        <end position="69"/>
    </location>
</feature>
<name>A0AAU9XPF6_9CNID</name>
<accession>A0AAU9XPF6</accession>
<keyword evidence="3" id="KW-1185">Reference proteome</keyword>
<dbReference type="EMBL" id="CALNXJ010000057">
    <property type="protein sequence ID" value="CAH3155014.1"/>
    <property type="molecule type" value="Genomic_DNA"/>
</dbReference>
<reference evidence="2 3" key="1">
    <citation type="submission" date="2022-05" db="EMBL/GenBank/DDBJ databases">
        <authorList>
            <consortium name="Genoscope - CEA"/>
            <person name="William W."/>
        </authorList>
    </citation>
    <scope>NUCLEOTIDE SEQUENCE [LARGE SCALE GENOMIC DNA]</scope>
</reference>
<evidence type="ECO:0000259" key="1">
    <source>
        <dbReference type="PROSITE" id="PS50948"/>
    </source>
</evidence>
<dbReference type="Pfam" id="PF00024">
    <property type="entry name" value="PAN_1"/>
    <property type="match status" value="1"/>
</dbReference>
<dbReference type="SUPFAM" id="SSF57414">
    <property type="entry name" value="Hairpin loop containing domain-like"/>
    <property type="match status" value="1"/>
</dbReference>
<dbReference type="AlphaFoldDB" id="A0AAU9XPF6"/>
<dbReference type="Gene3D" id="3.50.4.10">
    <property type="entry name" value="Hepatocyte Growth Factor"/>
    <property type="match status" value="1"/>
</dbReference>
<proteinExistence type="predicted"/>
<dbReference type="InterPro" id="IPR003609">
    <property type="entry name" value="Pan_app"/>
</dbReference>
<gene>
    <name evidence="2" type="ORF">PMEA_00027926</name>
</gene>